<dbReference type="Proteomes" id="UP001057580">
    <property type="component" value="Chromosome"/>
</dbReference>
<name>A0A9E7UCC2_9EURY</name>
<dbReference type="KEGG" id="ssai:N0B31_07445"/>
<dbReference type="EMBL" id="CP104003">
    <property type="protein sequence ID" value="UWM56118.1"/>
    <property type="molecule type" value="Genomic_DNA"/>
</dbReference>
<dbReference type="GeneID" id="74942245"/>
<organism evidence="1 2">
    <name type="scientific">Salinirubellus salinus</name>
    <dbReference type="NCBI Taxonomy" id="1364945"/>
    <lineage>
        <taxon>Archaea</taxon>
        <taxon>Methanobacteriati</taxon>
        <taxon>Methanobacteriota</taxon>
        <taxon>Stenosarchaea group</taxon>
        <taxon>Halobacteria</taxon>
        <taxon>Halobacteriales</taxon>
        <taxon>Natronomonadaceae</taxon>
        <taxon>Salinirubellus</taxon>
    </lineage>
</organism>
<gene>
    <name evidence="1" type="ORF">N0B31_07445</name>
</gene>
<dbReference type="Pfam" id="PF23430">
    <property type="entry name" value="DUF7117"/>
    <property type="match status" value="1"/>
</dbReference>
<sequence length="237" mass="26522">MRIRGERECQDCGTRWSYYETASVECPSCGSLRSVGVEEERTLHTASPRELDLTDVRNDVDRRPLREVAETAADRCREYVRGYGWIDAGELRRLDDTYLAAQELGHVGGLLGRRLEVDEDEEFYLLSLLRGADQDERPAVDEVPDSLRAGRALAYAAAVDAYRSDLRSILEERPDPAASQVLGPVGEHVKRIRAIDGEVPPEEPETLVRAVRGVAEYLLAEDEAALAEAADRLDRLR</sequence>
<dbReference type="RefSeq" id="WP_260595238.1">
    <property type="nucleotide sequence ID" value="NZ_CP104003.1"/>
</dbReference>
<reference evidence="1" key="1">
    <citation type="submission" date="2022-09" db="EMBL/GenBank/DDBJ databases">
        <title>Diverse halophilic archaea isolated from saline environments.</title>
        <authorList>
            <person name="Cui H.-L."/>
        </authorList>
    </citation>
    <scope>NUCLEOTIDE SEQUENCE</scope>
    <source>
        <strain evidence="1">ZS-35-S2</strain>
    </source>
</reference>
<dbReference type="AlphaFoldDB" id="A0A9E7UCC2"/>
<evidence type="ECO:0000313" key="2">
    <source>
        <dbReference type="Proteomes" id="UP001057580"/>
    </source>
</evidence>
<proteinExistence type="predicted"/>
<protein>
    <submittedName>
        <fullName evidence="1">TFIIB-type zinc ribbon-containing protein</fullName>
    </submittedName>
</protein>
<evidence type="ECO:0000313" key="1">
    <source>
        <dbReference type="EMBL" id="UWM56118.1"/>
    </source>
</evidence>
<keyword evidence="2" id="KW-1185">Reference proteome</keyword>
<accession>A0A9E7UCC2</accession>
<dbReference type="InterPro" id="IPR055541">
    <property type="entry name" value="DUF7117"/>
</dbReference>